<evidence type="ECO:0000313" key="1">
    <source>
        <dbReference type="EMBL" id="CAD2123666.1"/>
    </source>
</evidence>
<dbReference type="EMBL" id="CAJEWN010000002">
    <property type="protein sequence ID" value="CAD2123666.1"/>
    <property type="molecule type" value="Genomic_DNA"/>
</dbReference>
<sequence length="51" mass="6204">MLNSVKLKENFHSQLSCRGFFTFHQKEHQSMLLEYIWNFVILSRLINSIFK</sequence>
<name>A0A6V7TJX3_MELEN</name>
<dbReference type="AlphaFoldDB" id="A0A6V7TJX3"/>
<organism evidence="1 2">
    <name type="scientific">Meloidogyne enterolobii</name>
    <name type="common">Root-knot nematode worm</name>
    <name type="synonym">Meloidogyne mayaguensis</name>
    <dbReference type="NCBI Taxonomy" id="390850"/>
    <lineage>
        <taxon>Eukaryota</taxon>
        <taxon>Metazoa</taxon>
        <taxon>Ecdysozoa</taxon>
        <taxon>Nematoda</taxon>
        <taxon>Chromadorea</taxon>
        <taxon>Rhabditida</taxon>
        <taxon>Tylenchina</taxon>
        <taxon>Tylenchomorpha</taxon>
        <taxon>Tylenchoidea</taxon>
        <taxon>Meloidogynidae</taxon>
        <taxon>Meloidogyninae</taxon>
        <taxon>Meloidogyne</taxon>
    </lineage>
</organism>
<reference evidence="1 2" key="1">
    <citation type="submission" date="2020-08" db="EMBL/GenBank/DDBJ databases">
        <authorList>
            <person name="Koutsovoulos G."/>
            <person name="Danchin GJ E."/>
        </authorList>
    </citation>
    <scope>NUCLEOTIDE SEQUENCE [LARGE SCALE GENOMIC DNA]</scope>
</reference>
<evidence type="ECO:0000313" key="2">
    <source>
        <dbReference type="Proteomes" id="UP000580250"/>
    </source>
</evidence>
<protein>
    <submittedName>
        <fullName evidence="1">Uncharacterized protein</fullName>
    </submittedName>
</protein>
<dbReference type="Proteomes" id="UP000580250">
    <property type="component" value="Unassembled WGS sequence"/>
</dbReference>
<proteinExistence type="predicted"/>
<comment type="caution">
    <text evidence="1">The sequence shown here is derived from an EMBL/GenBank/DDBJ whole genome shotgun (WGS) entry which is preliminary data.</text>
</comment>
<accession>A0A6V7TJX3</accession>
<gene>
    <name evidence="1" type="ORF">MENT_LOCUS560</name>
</gene>